<dbReference type="Gene3D" id="3.30.420.10">
    <property type="entry name" value="Ribonuclease H-like superfamily/Ribonuclease H"/>
    <property type="match status" value="1"/>
</dbReference>
<comment type="caution">
    <text evidence="2">The sequence shown here is derived from an EMBL/GenBank/DDBJ whole genome shotgun (WGS) entry which is preliminary data.</text>
</comment>
<accession>A0A5B0X3W8</accession>
<reference evidence="2 3" key="1">
    <citation type="submission" date="2019-09" db="EMBL/GenBank/DDBJ databases">
        <authorList>
            <person name="Chen X.-Y."/>
        </authorList>
    </citation>
    <scope>NUCLEOTIDE SEQUENCE [LARGE SCALE GENOMIC DNA]</scope>
    <source>
        <strain evidence="2 3">NY5</strain>
    </source>
</reference>
<dbReference type="AlphaFoldDB" id="A0A5B0X3W8"/>
<dbReference type="InterPro" id="IPR024967">
    <property type="entry name" value="DNA-bd_IS481-type"/>
</dbReference>
<keyword evidence="3" id="KW-1185">Reference proteome</keyword>
<dbReference type="SUPFAM" id="SSF53098">
    <property type="entry name" value="Ribonuclease H-like"/>
    <property type="match status" value="1"/>
</dbReference>
<organism evidence="2 3">
    <name type="scientific">Pseudohalioglobus sediminis</name>
    <dbReference type="NCBI Taxonomy" id="2606449"/>
    <lineage>
        <taxon>Bacteria</taxon>
        <taxon>Pseudomonadati</taxon>
        <taxon>Pseudomonadota</taxon>
        <taxon>Gammaproteobacteria</taxon>
        <taxon>Cellvibrionales</taxon>
        <taxon>Halieaceae</taxon>
        <taxon>Pseudohalioglobus</taxon>
    </lineage>
</organism>
<dbReference type="PROSITE" id="PS50994">
    <property type="entry name" value="INTEGRASE"/>
    <property type="match status" value="1"/>
</dbReference>
<dbReference type="Proteomes" id="UP000323708">
    <property type="component" value="Unassembled WGS sequence"/>
</dbReference>
<dbReference type="RefSeq" id="WP_149609465.1">
    <property type="nucleotide sequence ID" value="NZ_VTUX01000001.1"/>
</dbReference>
<dbReference type="PANTHER" id="PTHR35004:SF7">
    <property type="entry name" value="INTEGRASE PROTEIN"/>
    <property type="match status" value="1"/>
</dbReference>
<dbReference type="InterPro" id="IPR001584">
    <property type="entry name" value="Integrase_cat-core"/>
</dbReference>
<dbReference type="Pfam" id="PF13011">
    <property type="entry name" value="LZ_Tnp_IS481"/>
    <property type="match status" value="1"/>
</dbReference>
<dbReference type="InterPro" id="IPR012337">
    <property type="entry name" value="RNaseH-like_sf"/>
</dbReference>
<feature type="domain" description="Integrase catalytic" evidence="1">
    <location>
        <begin position="128"/>
        <end position="308"/>
    </location>
</feature>
<dbReference type="GO" id="GO:0015074">
    <property type="term" value="P:DNA integration"/>
    <property type="evidence" value="ECO:0007669"/>
    <property type="project" value="InterPro"/>
</dbReference>
<dbReference type="NCBIfam" id="NF033577">
    <property type="entry name" value="transpos_IS481"/>
    <property type="match status" value="1"/>
</dbReference>
<dbReference type="EMBL" id="VTUX01000001">
    <property type="protein sequence ID" value="KAA1193996.1"/>
    <property type="molecule type" value="Genomic_DNA"/>
</dbReference>
<dbReference type="SUPFAM" id="SSF46689">
    <property type="entry name" value="Homeodomain-like"/>
    <property type="match status" value="1"/>
</dbReference>
<dbReference type="Pfam" id="PF13683">
    <property type="entry name" value="rve_3"/>
    <property type="match status" value="1"/>
</dbReference>
<evidence type="ECO:0000313" key="2">
    <source>
        <dbReference type="EMBL" id="KAA1193996.1"/>
    </source>
</evidence>
<name>A0A5B0X3W8_9GAMM</name>
<dbReference type="PANTHER" id="PTHR35004">
    <property type="entry name" value="TRANSPOSASE RV3428C-RELATED"/>
    <property type="match status" value="1"/>
</dbReference>
<dbReference type="InterPro" id="IPR009057">
    <property type="entry name" value="Homeodomain-like_sf"/>
</dbReference>
<evidence type="ECO:0000313" key="3">
    <source>
        <dbReference type="Proteomes" id="UP000323708"/>
    </source>
</evidence>
<dbReference type="InterPro" id="IPR036397">
    <property type="entry name" value="RNaseH_sf"/>
</dbReference>
<sequence length="317" mass="36561">MNNHKNARLTIHGRSLLVRRIIDHGLRPAEAAQAMGVSTRTAYKWLNRFLKEGEAGLVNRSSRPRRCPHAVPVKMAQRVIKLRRQRKTYRHIAQTVGTSQSTVARILTRAGLNRLSHLEPAKPDNRYEHESPGDLLHLDIKKLGRFRQPGHRVTGTRQHCKNYGAGWEYVHIAIDDHSRIAFGSIHPNEKARSACEALIKAIRYYRGLGIRFQRVLTDNGAPYRSGAFKRLCRRLGLKHSRTKPYSPRTNGKAERFIQTALKEWAYARSYRSSEQRARHLLPWLHQYNWHRPHASLDYKPPISRSGLSVNNLLSNHI</sequence>
<dbReference type="InterPro" id="IPR047656">
    <property type="entry name" value="IS481-like_transpos"/>
</dbReference>
<evidence type="ECO:0000259" key="1">
    <source>
        <dbReference type="PROSITE" id="PS50994"/>
    </source>
</evidence>
<proteinExistence type="predicted"/>
<dbReference type="GO" id="GO:0003676">
    <property type="term" value="F:nucleic acid binding"/>
    <property type="evidence" value="ECO:0007669"/>
    <property type="project" value="InterPro"/>
</dbReference>
<protein>
    <submittedName>
        <fullName evidence="2">IS481 family transposase</fullName>
    </submittedName>
</protein>
<gene>
    <name evidence="2" type="ORF">F0M18_00690</name>
</gene>